<dbReference type="Proteomes" id="UP000004095">
    <property type="component" value="Unassembled WGS sequence"/>
</dbReference>
<name>A1ZT35_MICM2</name>
<sequence>MLGIKYIKFDSMTYVIHYTNGKIRKEGRGLSFFYMAMSSSIVAIPMGSSDIPFMFTESTVDFQTISIQGQITYKVTNPKQLAELLDFSVDRRGNYKSNDAEKITQRLTNEAQTATSSFIHGLQLKEAIRSAPDIEKTIIKGIRESETVKMLGIEPLSVNVMAVKATPEMEKALEAKTREALQQEADQATYDRRNFAVEQERKIKESELNTEIAVEEKRKQIVEKQMETKILTEENNRKIQDMQLETDIALEEKRKQLVEMQTTNERKQADTKGYVLDTTLKPYKDLDWRTLLAISGNNSPKLNIALAFRELAENTDKIQNLNISPDLLESLLNDESEEQNY</sequence>
<organism evidence="4 5">
    <name type="scientific">Microscilla marina ATCC 23134</name>
    <dbReference type="NCBI Taxonomy" id="313606"/>
    <lineage>
        <taxon>Bacteria</taxon>
        <taxon>Pseudomonadati</taxon>
        <taxon>Bacteroidota</taxon>
        <taxon>Cytophagia</taxon>
        <taxon>Cytophagales</taxon>
        <taxon>Microscillaceae</taxon>
        <taxon>Microscilla</taxon>
    </lineage>
</organism>
<accession>A1ZT35</accession>
<dbReference type="SUPFAM" id="SSF117892">
    <property type="entry name" value="Band 7/SPFH domain"/>
    <property type="match status" value="1"/>
</dbReference>
<dbReference type="Pfam" id="PF01145">
    <property type="entry name" value="Band_7"/>
    <property type="match status" value="1"/>
</dbReference>
<evidence type="ECO:0000256" key="1">
    <source>
        <dbReference type="ARBA" id="ARBA00004167"/>
    </source>
</evidence>
<evidence type="ECO:0000259" key="3">
    <source>
        <dbReference type="Pfam" id="PF01145"/>
    </source>
</evidence>
<dbReference type="EMBL" id="AAWS01000034">
    <property type="protein sequence ID" value="EAY26425.1"/>
    <property type="molecule type" value="Genomic_DNA"/>
</dbReference>
<dbReference type="AlphaFoldDB" id="A1ZT35"/>
<dbReference type="InterPro" id="IPR001107">
    <property type="entry name" value="Band_7"/>
</dbReference>
<gene>
    <name evidence="4" type="ORF">M23134_07020</name>
</gene>
<feature type="domain" description="Band 7" evidence="3">
    <location>
        <begin position="15"/>
        <end position="188"/>
    </location>
</feature>
<evidence type="ECO:0000313" key="4">
    <source>
        <dbReference type="EMBL" id="EAY26425.1"/>
    </source>
</evidence>
<reference evidence="4 5" key="1">
    <citation type="submission" date="2007-01" db="EMBL/GenBank/DDBJ databases">
        <authorList>
            <person name="Haygood M."/>
            <person name="Podell S."/>
            <person name="Anderson C."/>
            <person name="Hopkinson B."/>
            <person name="Roe K."/>
            <person name="Barbeau K."/>
            <person name="Gaasterland T."/>
            <person name="Ferriera S."/>
            <person name="Johnson J."/>
            <person name="Kravitz S."/>
            <person name="Beeson K."/>
            <person name="Sutton G."/>
            <person name="Rogers Y.-H."/>
            <person name="Friedman R."/>
            <person name="Frazier M."/>
            <person name="Venter J.C."/>
        </authorList>
    </citation>
    <scope>NUCLEOTIDE SEQUENCE [LARGE SCALE GENOMIC DNA]</scope>
    <source>
        <strain evidence="4 5">ATCC 23134</strain>
    </source>
</reference>
<dbReference type="Gene3D" id="3.30.479.30">
    <property type="entry name" value="Band 7 domain"/>
    <property type="match status" value="1"/>
</dbReference>
<keyword evidence="2" id="KW-0175">Coiled coil</keyword>
<comment type="caution">
    <text evidence="4">The sequence shown here is derived from an EMBL/GenBank/DDBJ whole genome shotgun (WGS) entry which is preliminary data.</text>
</comment>
<proteinExistence type="predicted"/>
<keyword evidence="5" id="KW-1185">Reference proteome</keyword>
<protein>
    <recommendedName>
        <fullName evidence="3">Band 7 domain-containing protein</fullName>
    </recommendedName>
</protein>
<dbReference type="InterPro" id="IPR036013">
    <property type="entry name" value="Band_7/SPFH_dom_sf"/>
</dbReference>
<dbReference type="eggNOG" id="COG0330">
    <property type="taxonomic scope" value="Bacteria"/>
</dbReference>
<evidence type="ECO:0000313" key="5">
    <source>
        <dbReference type="Proteomes" id="UP000004095"/>
    </source>
</evidence>
<dbReference type="OrthoDB" id="3469168at2"/>
<feature type="coiled-coil region" evidence="2">
    <location>
        <begin position="214"/>
        <end position="270"/>
    </location>
</feature>
<evidence type="ECO:0000256" key="2">
    <source>
        <dbReference type="SAM" id="Coils"/>
    </source>
</evidence>
<dbReference type="GO" id="GO:0016020">
    <property type="term" value="C:membrane"/>
    <property type="evidence" value="ECO:0007669"/>
    <property type="project" value="UniProtKB-SubCell"/>
</dbReference>
<comment type="subcellular location">
    <subcellularLocation>
        <location evidence="1">Membrane</location>
        <topology evidence="1">Single-pass membrane protein</topology>
    </subcellularLocation>
</comment>
<dbReference type="RefSeq" id="WP_002700946.1">
    <property type="nucleotide sequence ID" value="NZ_AAWS01000034.1"/>
</dbReference>